<dbReference type="InterPro" id="IPR003583">
    <property type="entry name" value="Hlx-hairpin-Hlx_DNA-bd_motif"/>
</dbReference>
<dbReference type="Pfam" id="PF02732">
    <property type="entry name" value="ERCC4"/>
    <property type="match status" value="1"/>
</dbReference>
<protein>
    <recommendedName>
        <fullName evidence="4">ERCC4 domain-containing protein</fullName>
    </recommendedName>
</protein>
<organism evidence="3">
    <name type="scientific">marine sediment metagenome</name>
    <dbReference type="NCBI Taxonomy" id="412755"/>
    <lineage>
        <taxon>unclassified sequences</taxon>
        <taxon>metagenomes</taxon>
        <taxon>ecological metagenomes</taxon>
    </lineage>
</organism>
<dbReference type="Pfam" id="PF14520">
    <property type="entry name" value="HHH_5"/>
    <property type="match status" value="1"/>
</dbReference>
<dbReference type="Gene3D" id="1.10.150.20">
    <property type="entry name" value="5' to 3' exonuclease, C-terminal subdomain"/>
    <property type="match status" value="1"/>
</dbReference>
<dbReference type="GO" id="GO:0003677">
    <property type="term" value="F:DNA binding"/>
    <property type="evidence" value="ECO:0007669"/>
    <property type="project" value="InterPro"/>
</dbReference>
<dbReference type="GO" id="GO:0004518">
    <property type="term" value="F:nuclease activity"/>
    <property type="evidence" value="ECO:0007669"/>
    <property type="project" value="InterPro"/>
</dbReference>
<feature type="domain" description="ERCC4" evidence="2">
    <location>
        <begin position="5"/>
        <end position="87"/>
    </location>
</feature>
<dbReference type="AlphaFoldDB" id="A0A0F9TSI3"/>
<gene>
    <name evidence="3" type="ORF">LCGC14_0310870</name>
</gene>
<evidence type="ECO:0000313" key="3">
    <source>
        <dbReference type="EMBL" id="KKN82274.1"/>
    </source>
</evidence>
<dbReference type="SMART" id="SM00891">
    <property type="entry name" value="ERCC4"/>
    <property type="match status" value="1"/>
</dbReference>
<dbReference type="InterPro" id="IPR011335">
    <property type="entry name" value="Restrct_endonuc-II-like"/>
</dbReference>
<feature type="domain" description="Helix-hairpin-helix DNA-binding motif class 1" evidence="1">
    <location>
        <begin position="213"/>
        <end position="232"/>
    </location>
</feature>
<proteinExistence type="predicted"/>
<sequence length="239" mass="26643">MSGPLVIVDDREPSNAVDRLQAYGLQAISGRLEAGDYTFYPHGLTAIIERKTISNLLQSLSDKQMVAQAHRMVDIGDISFLLREGAFRRSPGGAVEYYSPKDPRQVDSWVLSGWSWDSFQGMMLDLQLMGIRITDCPVLGEYPSEVARLVINLSKDEHRWIRERQRPDVTVIDPQYKNALWSLSAFTGIGPGTAEALLSSLGSIKAISDADVKELQKADGVGPKLAQSLYDEMREEWRA</sequence>
<dbReference type="SMART" id="SM00278">
    <property type="entry name" value="HhH1"/>
    <property type="match status" value="2"/>
</dbReference>
<dbReference type="InterPro" id="IPR010994">
    <property type="entry name" value="RuvA_2-like"/>
</dbReference>
<name>A0A0F9TSI3_9ZZZZ</name>
<dbReference type="GO" id="GO:0006281">
    <property type="term" value="P:DNA repair"/>
    <property type="evidence" value="ECO:0007669"/>
    <property type="project" value="InterPro"/>
</dbReference>
<dbReference type="SUPFAM" id="SSF47781">
    <property type="entry name" value="RuvA domain 2-like"/>
    <property type="match status" value="1"/>
</dbReference>
<reference evidence="3" key="1">
    <citation type="journal article" date="2015" name="Nature">
        <title>Complex archaea that bridge the gap between prokaryotes and eukaryotes.</title>
        <authorList>
            <person name="Spang A."/>
            <person name="Saw J.H."/>
            <person name="Jorgensen S.L."/>
            <person name="Zaremba-Niedzwiedzka K."/>
            <person name="Martijn J."/>
            <person name="Lind A.E."/>
            <person name="van Eijk R."/>
            <person name="Schleper C."/>
            <person name="Guy L."/>
            <person name="Ettema T.J."/>
        </authorList>
    </citation>
    <scope>NUCLEOTIDE SEQUENCE</scope>
</reference>
<feature type="domain" description="Helix-hairpin-helix DNA-binding motif class 1" evidence="1">
    <location>
        <begin position="181"/>
        <end position="200"/>
    </location>
</feature>
<evidence type="ECO:0000259" key="1">
    <source>
        <dbReference type="SMART" id="SM00278"/>
    </source>
</evidence>
<dbReference type="InterPro" id="IPR006166">
    <property type="entry name" value="ERCC4_domain"/>
</dbReference>
<dbReference type="SUPFAM" id="SSF52980">
    <property type="entry name" value="Restriction endonuclease-like"/>
    <property type="match status" value="1"/>
</dbReference>
<evidence type="ECO:0008006" key="4">
    <source>
        <dbReference type="Google" id="ProtNLM"/>
    </source>
</evidence>
<evidence type="ECO:0000259" key="2">
    <source>
        <dbReference type="SMART" id="SM00891"/>
    </source>
</evidence>
<dbReference type="EMBL" id="LAZR01000203">
    <property type="protein sequence ID" value="KKN82274.1"/>
    <property type="molecule type" value="Genomic_DNA"/>
</dbReference>
<comment type="caution">
    <text evidence="3">The sequence shown here is derived from an EMBL/GenBank/DDBJ whole genome shotgun (WGS) entry which is preliminary data.</text>
</comment>
<accession>A0A0F9TSI3</accession>
<dbReference type="Gene3D" id="3.40.50.10130">
    <property type="match status" value="1"/>
</dbReference>